<evidence type="ECO:0008006" key="3">
    <source>
        <dbReference type="Google" id="ProtNLM"/>
    </source>
</evidence>
<dbReference type="EMBL" id="PFED01000130">
    <property type="protein sequence ID" value="PJE62763.1"/>
    <property type="molecule type" value="Genomic_DNA"/>
</dbReference>
<sequence length="304" mass="34391">MRSSKFSYVPLFVILVFILFLYSIQTVRQSLFFSSRNRVSIAVLAPHAFVMSYDKKTAITNVIYFNSNAQVTVPGGYGWYNLNSLPLLGKIEHKEFAITRHAFEELVGAPVDAVVIPVGSDIVDKSSEPFIEWFFAKRRSFLTPLSSQYKLSEHTIVDWYFFRTILATRKDKLVFVDGSTGLVQTKKNGMRYSAEKLDLTVKGFLYWTYPSIGGSVNIFVSQEQYSAGTRIGRIVEGAGMKVLDVQTVQQVPSTCMLIGARQHRDTLHSLANYFGCIIKLNESDPYSRGVINFYIDTKIGTIYK</sequence>
<evidence type="ECO:0000313" key="1">
    <source>
        <dbReference type="EMBL" id="PJE62763.1"/>
    </source>
</evidence>
<protein>
    <recommendedName>
        <fullName evidence="3">LytR/CpsA/Psr regulator C-terminal domain-containing protein</fullName>
    </recommendedName>
</protein>
<accession>A0A2M8KS82</accession>
<dbReference type="Proteomes" id="UP000229554">
    <property type="component" value="Unassembled WGS sequence"/>
</dbReference>
<name>A0A2M8KS82_9BACT</name>
<proteinExistence type="predicted"/>
<reference evidence="2" key="1">
    <citation type="submission" date="2017-09" db="EMBL/GenBank/DDBJ databases">
        <title>Depth-based differentiation of microbial function through sediment-hosted aquifers and enrichment of novel symbionts in the deep terrestrial subsurface.</title>
        <authorList>
            <person name="Probst A.J."/>
            <person name="Ladd B."/>
            <person name="Jarett J.K."/>
            <person name="Geller-Mcgrath D.E."/>
            <person name="Sieber C.M.K."/>
            <person name="Emerson J.B."/>
            <person name="Anantharaman K."/>
            <person name="Thomas B.C."/>
            <person name="Malmstrom R."/>
            <person name="Stieglmeier M."/>
            <person name="Klingl A."/>
            <person name="Woyke T."/>
            <person name="Ryan C.M."/>
            <person name="Banfield J.F."/>
        </authorList>
    </citation>
    <scope>NUCLEOTIDE SEQUENCE [LARGE SCALE GENOMIC DNA]</scope>
</reference>
<dbReference type="AlphaFoldDB" id="A0A2M8KS82"/>
<evidence type="ECO:0000313" key="2">
    <source>
        <dbReference type="Proteomes" id="UP000229554"/>
    </source>
</evidence>
<comment type="caution">
    <text evidence="1">The sequence shown here is derived from an EMBL/GenBank/DDBJ whole genome shotgun (WGS) entry which is preliminary data.</text>
</comment>
<gene>
    <name evidence="1" type="ORF">COU88_03215</name>
</gene>
<organism evidence="1 2">
    <name type="scientific">Candidatus Roizmanbacteria bacterium CG10_big_fil_rev_8_21_14_0_10_39_6</name>
    <dbReference type="NCBI Taxonomy" id="1974853"/>
    <lineage>
        <taxon>Bacteria</taxon>
        <taxon>Candidatus Roizmaniibacteriota</taxon>
    </lineage>
</organism>